<dbReference type="AlphaFoldDB" id="A0A2M9R577"/>
<comment type="caution">
    <text evidence="2">The sequence shown here is derived from an EMBL/GenBank/DDBJ whole genome shotgun (WGS) entry which is preliminary data.</text>
</comment>
<gene>
    <name evidence="2" type="ORF">CDL10_05290</name>
</gene>
<evidence type="ECO:0000313" key="2">
    <source>
        <dbReference type="EMBL" id="PJR04004.1"/>
    </source>
</evidence>
<accession>A0A2M9R577</accession>
<sequence>MEKGLLYIAILAFIVYGIYHILNDKFKKDYSFIDMINMSIYLRTIILVVVSVIVLIILLIKDCG</sequence>
<organism evidence="2 3">
    <name type="scientific">Avrilella dinanensis</name>
    <dbReference type="NCBI Taxonomy" id="2008672"/>
    <lineage>
        <taxon>Bacteria</taxon>
        <taxon>Pseudomonadati</taxon>
        <taxon>Bacteroidota</taxon>
        <taxon>Flavobacteriia</taxon>
        <taxon>Flavobacteriales</taxon>
        <taxon>Flavobacteriaceae</taxon>
        <taxon>Avrilella</taxon>
    </lineage>
</organism>
<proteinExistence type="predicted"/>
<name>A0A2M9R577_9FLAO</name>
<keyword evidence="3" id="KW-1185">Reference proteome</keyword>
<dbReference type="EMBL" id="NIPO01000001">
    <property type="protein sequence ID" value="PJR04004.1"/>
    <property type="molecule type" value="Genomic_DNA"/>
</dbReference>
<reference evidence="2 3" key="1">
    <citation type="submission" date="2017-06" db="EMBL/GenBank/DDBJ databases">
        <title>Description of Avrilella dinanensis gen. nov. sp. nov.</title>
        <authorList>
            <person name="Leyer C."/>
            <person name="Sassi M."/>
            <person name="Minet J."/>
            <person name="Kayal S."/>
            <person name="Cattoir V."/>
        </authorList>
    </citation>
    <scope>NUCLEOTIDE SEQUENCE [LARGE SCALE GENOMIC DNA]</scope>
    <source>
        <strain evidence="2 3">UR159</strain>
    </source>
</reference>
<dbReference type="Proteomes" id="UP000231960">
    <property type="component" value="Unassembled WGS sequence"/>
</dbReference>
<feature type="transmembrane region" description="Helical" evidence="1">
    <location>
        <begin position="42"/>
        <end position="60"/>
    </location>
</feature>
<keyword evidence="1" id="KW-0812">Transmembrane</keyword>
<keyword evidence="1" id="KW-1133">Transmembrane helix</keyword>
<keyword evidence="1" id="KW-0472">Membrane</keyword>
<evidence type="ECO:0000313" key="3">
    <source>
        <dbReference type="Proteomes" id="UP000231960"/>
    </source>
</evidence>
<feature type="transmembrane region" description="Helical" evidence="1">
    <location>
        <begin position="6"/>
        <end position="22"/>
    </location>
</feature>
<evidence type="ECO:0000256" key="1">
    <source>
        <dbReference type="SAM" id="Phobius"/>
    </source>
</evidence>
<protein>
    <submittedName>
        <fullName evidence="2">Uncharacterized protein</fullName>
    </submittedName>
</protein>